<proteinExistence type="predicted"/>
<feature type="region of interest" description="Disordered" evidence="1">
    <location>
        <begin position="1"/>
        <end position="25"/>
    </location>
</feature>
<protein>
    <submittedName>
        <fullName evidence="2">Uncharacterized protein</fullName>
    </submittedName>
</protein>
<sequence length="469" mass="52730">MKARSINSDLLTPQQQMNSLHQRALASQPPDQAAHFSSILTCLVVSAPIYSSVAGSASRSGERIRTRTGSYAIGSAFDLVLTYCGAGIETLESERRDAPSSLGYPYPSLLVQTIPMVEDLSTWFFGYTTADSKARVKEGLRLWKQRQQDEIPREEGAGNVSTQRAHRDYILWVETHFGEDLPSISVEGVPPPNPDYRDFLTEFRVRHQKIQQIWLASHHSLLEKQRKLETENLGFFMRQQELEAENQRLTKRQCELEAENQPLFAALQIKLAMMDCFESTSLLLYDFLLAIDPDEGVQSVKMNYFPVVSWKKVPRHSANKGGQTLKPSPVRQAKNPEAGDHPMADSHRGLRKALLSSLAGKEEDLYSYRSSHRPFPLTAVAPSAGSSVYPSLLIPLARSNPYLTYSERRLHSRLSEAKQLVYLLASSEQQEQQDIIPFLASLSCYKPTGNYSQIEDILLYPSLVSSSSF</sequence>
<reference evidence="2" key="1">
    <citation type="submission" date="2018-02" db="EMBL/GenBank/DDBJ databases">
        <authorList>
            <person name="Cohen D.B."/>
            <person name="Kent A.D."/>
        </authorList>
    </citation>
    <scope>NUCLEOTIDE SEQUENCE</scope>
</reference>
<evidence type="ECO:0000256" key="1">
    <source>
        <dbReference type="SAM" id="MobiDB-lite"/>
    </source>
</evidence>
<gene>
    <name evidence="2" type="ORF">FSB_LOCUS26858</name>
</gene>
<organism evidence="2">
    <name type="scientific">Fagus sylvatica</name>
    <name type="common">Beechnut</name>
    <dbReference type="NCBI Taxonomy" id="28930"/>
    <lineage>
        <taxon>Eukaryota</taxon>
        <taxon>Viridiplantae</taxon>
        <taxon>Streptophyta</taxon>
        <taxon>Embryophyta</taxon>
        <taxon>Tracheophyta</taxon>
        <taxon>Spermatophyta</taxon>
        <taxon>Magnoliopsida</taxon>
        <taxon>eudicotyledons</taxon>
        <taxon>Gunneridae</taxon>
        <taxon>Pentapetalae</taxon>
        <taxon>rosids</taxon>
        <taxon>fabids</taxon>
        <taxon>Fagales</taxon>
        <taxon>Fagaceae</taxon>
        <taxon>Fagus</taxon>
    </lineage>
</organism>
<feature type="region of interest" description="Disordered" evidence="1">
    <location>
        <begin position="316"/>
        <end position="345"/>
    </location>
</feature>
<accession>A0A2N9G8K7</accession>
<evidence type="ECO:0000313" key="2">
    <source>
        <dbReference type="EMBL" id="SPC98976.1"/>
    </source>
</evidence>
<feature type="compositionally biased region" description="Polar residues" evidence="1">
    <location>
        <begin position="1"/>
        <end position="21"/>
    </location>
</feature>
<dbReference type="AlphaFoldDB" id="A0A2N9G8K7"/>
<name>A0A2N9G8K7_FAGSY</name>
<dbReference type="EMBL" id="OIVN01001924">
    <property type="protein sequence ID" value="SPC98976.1"/>
    <property type="molecule type" value="Genomic_DNA"/>
</dbReference>